<keyword evidence="2" id="KW-1185">Reference proteome</keyword>
<sequence length="60" mass="7050">MIGCIPTGDLCIKKICQFWVILNYFFGFFEAMDIFFSRRSKVATTIFREVFVMNCVQLIP</sequence>
<dbReference type="EMBL" id="AOIA01000006">
    <property type="protein sequence ID" value="ELY67374.1"/>
    <property type="molecule type" value="Genomic_DNA"/>
</dbReference>
<name>L9XZU2_9EURY</name>
<dbReference type="Proteomes" id="UP000011531">
    <property type="component" value="Unassembled WGS sequence"/>
</dbReference>
<dbReference type="AlphaFoldDB" id="L9XZU2"/>
<protein>
    <submittedName>
        <fullName evidence="1">Uncharacterized protein</fullName>
    </submittedName>
</protein>
<organism evidence="1 2">
    <name type="scientific">Natronococcus jeotgali DSM 18795</name>
    <dbReference type="NCBI Taxonomy" id="1227498"/>
    <lineage>
        <taxon>Archaea</taxon>
        <taxon>Methanobacteriati</taxon>
        <taxon>Methanobacteriota</taxon>
        <taxon>Stenosarchaea group</taxon>
        <taxon>Halobacteria</taxon>
        <taxon>Halobacteriales</taxon>
        <taxon>Natrialbaceae</taxon>
        <taxon>Natronococcus</taxon>
    </lineage>
</organism>
<reference evidence="1 2" key="1">
    <citation type="journal article" date="2014" name="PLoS Genet.">
        <title>Phylogenetically driven sequencing of extremely halophilic archaea reveals strategies for static and dynamic osmo-response.</title>
        <authorList>
            <person name="Becker E.A."/>
            <person name="Seitzer P.M."/>
            <person name="Tritt A."/>
            <person name="Larsen D."/>
            <person name="Krusor M."/>
            <person name="Yao A.I."/>
            <person name="Wu D."/>
            <person name="Madern D."/>
            <person name="Eisen J.A."/>
            <person name="Darling A.E."/>
            <person name="Facciotti M.T."/>
        </authorList>
    </citation>
    <scope>NUCLEOTIDE SEQUENCE [LARGE SCALE GENOMIC DNA]</scope>
    <source>
        <strain evidence="1 2">DSM 18795</strain>
    </source>
</reference>
<accession>L9XZU2</accession>
<proteinExistence type="predicted"/>
<gene>
    <name evidence="1" type="ORF">C492_00130</name>
</gene>
<comment type="caution">
    <text evidence="1">The sequence shown here is derived from an EMBL/GenBank/DDBJ whole genome shotgun (WGS) entry which is preliminary data.</text>
</comment>
<evidence type="ECO:0000313" key="2">
    <source>
        <dbReference type="Proteomes" id="UP000011531"/>
    </source>
</evidence>
<evidence type="ECO:0000313" key="1">
    <source>
        <dbReference type="EMBL" id="ELY67374.1"/>
    </source>
</evidence>